<feature type="compositionally biased region" description="Low complexity" evidence="1">
    <location>
        <begin position="102"/>
        <end position="112"/>
    </location>
</feature>
<proteinExistence type="predicted"/>
<dbReference type="AlphaFoldDB" id="A0A382UGV1"/>
<gene>
    <name evidence="2" type="ORF">METZ01_LOCUS385929</name>
</gene>
<evidence type="ECO:0000313" key="2">
    <source>
        <dbReference type="EMBL" id="SVD33075.1"/>
    </source>
</evidence>
<dbReference type="EMBL" id="UINC01143888">
    <property type="protein sequence ID" value="SVD33075.1"/>
    <property type="molecule type" value="Genomic_DNA"/>
</dbReference>
<accession>A0A382UGV1</accession>
<dbReference type="Gene3D" id="2.60.120.620">
    <property type="entry name" value="q2cbj1_9rhob like domain"/>
    <property type="match status" value="1"/>
</dbReference>
<evidence type="ECO:0000256" key="1">
    <source>
        <dbReference type="SAM" id="MobiDB-lite"/>
    </source>
</evidence>
<dbReference type="InterPro" id="IPR008775">
    <property type="entry name" value="Phytyl_CoA_dOase-like"/>
</dbReference>
<dbReference type="SUPFAM" id="SSF51197">
    <property type="entry name" value="Clavaminate synthase-like"/>
    <property type="match status" value="1"/>
</dbReference>
<organism evidence="2">
    <name type="scientific">marine metagenome</name>
    <dbReference type="NCBI Taxonomy" id="408172"/>
    <lineage>
        <taxon>unclassified sequences</taxon>
        <taxon>metagenomes</taxon>
        <taxon>ecological metagenomes</taxon>
    </lineage>
</organism>
<feature type="region of interest" description="Disordered" evidence="1">
    <location>
        <begin position="97"/>
        <end position="117"/>
    </location>
</feature>
<sequence length="240" mass="27825">MREYIVNGYVFLRPGVPDELHRIIDEKFDFVHEHEFNPGNNIIPRISELELILKSPEVHGALISVLGENYVIHPHRFWHMLSPREDHLSEEEVAKVVSGGCHQDQSSPSSQPRSHRTRYARIMYYSQDTPIELGPTHVVTGTQYHDNLTEEDRGRSEPVQGKAGLVFLSHFDIGHSAGVNLRDRSRHMIKFIFMRAEEPGDPSWDFENATWRPPKNLAVPYMLEPAWQDMWNWHCGRKAV</sequence>
<feature type="non-terminal residue" evidence="2">
    <location>
        <position position="240"/>
    </location>
</feature>
<name>A0A382UGV1_9ZZZZ</name>
<evidence type="ECO:0008006" key="3">
    <source>
        <dbReference type="Google" id="ProtNLM"/>
    </source>
</evidence>
<dbReference type="Pfam" id="PF05721">
    <property type="entry name" value="PhyH"/>
    <property type="match status" value="1"/>
</dbReference>
<reference evidence="2" key="1">
    <citation type="submission" date="2018-05" db="EMBL/GenBank/DDBJ databases">
        <authorList>
            <person name="Lanie J.A."/>
            <person name="Ng W.-L."/>
            <person name="Kazmierczak K.M."/>
            <person name="Andrzejewski T.M."/>
            <person name="Davidsen T.M."/>
            <person name="Wayne K.J."/>
            <person name="Tettelin H."/>
            <person name="Glass J.I."/>
            <person name="Rusch D."/>
            <person name="Podicherti R."/>
            <person name="Tsui H.-C.T."/>
            <person name="Winkler M.E."/>
        </authorList>
    </citation>
    <scope>NUCLEOTIDE SEQUENCE</scope>
</reference>
<protein>
    <recommendedName>
        <fullName evidence="3">Phytanoyl-CoA dioxygenase</fullName>
    </recommendedName>
</protein>